<sequence length="568" mass="62821">MKNLFCFNVRPATQLLLSLLSRSRGTLLVALCACIINGLASVSLVALINQAITRSADALLPLAGQFAALAVLTLLSRIVSGVLFAQLSQNTMSKIREYIAQRVIDASFFDVETLGVARSQSIATEDATNVSMLFFALPNLLMHGSIVIGCLGYLAWLSWPVFALACTVVILGSLGYRLGDTRAIRALEAAGQAQDRLFEYFNGLFAGAKELKLHRDRAQSFMTESLNPEIDAVRRHRTHAFASYAVGVGWILFLFYIFLGVVIFGISQFGVVDFKVLAGYVIVFLFMLIPLDGLLNNLPTLNAARVSLNRIEDVLLELPAAEEKIQGPSFKSFQTLSITELTHIYYREKEDDVFQFGPINLNFVPGELTFLVGGNGSGKTTLAKLLVGLYTSENAEIRLDGNLITDANRTQYRQLFSAVFSDFYLFESLLGITAVDNDLDARANALLAKLHLDHKVKIVNGVFSTQALSQGQRKRLALVVAYLEDRPFYLFDEWAADQDPVFKAVFYQELLPELAARGKAVLAISHDDRYFHLADRCIKLENGIVVSDEQQHKVNQLSDATQLPQLVD</sequence>
<keyword evidence="13" id="KW-1185">Reference proteome</keyword>
<organism evidence="12 14">
    <name type="scientific">Legionella cincinnatiensis</name>
    <dbReference type="NCBI Taxonomy" id="28085"/>
    <lineage>
        <taxon>Bacteria</taxon>
        <taxon>Pseudomonadati</taxon>
        <taxon>Pseudomonadota</taxon>
        <taxon>Gammaproteobacteria</taxon>
        <taxon>Legionellales</taxon>
        <taxon>Legionellaceae</taxon>
        <taxon>Legionella</taxon>
    </lineage>
</organism>
<evidence type="ECO:0000256" key="2">
    <source>
        <dbReference type="ARBA" id="ARBA00022448"/>
    </source>
</evidence>
<evidence type="ECO:0000256" key="5">
    <source>
        <dbReference type="ARBA" id="ARBA00022840"/>
    </source>
</evidence>
<reference evidence="11 13" key="1">
    <citation type="submission" date="2015-11" db="EMBL/GenBank/DDBJ databases">
        <title>Genomic analysis of 38 Legionella species identifies large and diverse effector repertoires.</title>
        <authorList>
            <person name="Burstein D."/>
            <person name="Amaro F."/>
            <person name="Zusman T."/>
            <person name="Lifshitz Z."/>
            <person name="Cohen O."/>
            <person name="Gilbert J.A."/>
            <person name="Pupko T."/>
            <person name="Shuman H.A."/>
            <person name="Segal G."/>
        </authorList>
    </citation>
    <scope>NUCLEOTIDE SEQUENCE [LARGE SCALE GENOMIC DNA]</scope>
    <source>
        <strain evidence="11 13">CDC#72-OH-14</strain>
    </source>
</reference>
<dbReference type="STRING" id="28085.Lcin_1181"/>
<dbReference type="GO" id="GO:1904680">
    <property type="term" value="F:peptide transmembrane transporter activity"/>
    <property type="evidence" value="ECO:0007669"/>
    <property type="project" value="InterPro"/>
</dbReference>
<protein>
    <submittedName>
        <fullName evidence="12">ABC transporter, ATP binding/permease protein MsbA</fullName>
    </submittedName>
</protein>
<dbReference type="SUPFAM" id="SSF90123">
    <property type="entry name" value="ABC transporter transmembrane region"/>
    <property type="match status" value="1"/>
</dbReference>
<dbReference type="InterPro" id="IPR011527">
    <property type="entry name" value="ABC1_TM_dom"/>
</dbReference>
<dbReference type="GO" id="GO:0015833">
    <property type="term" value="P:peptide transport"/>
    <property type="evidence" value="ECO:0007669"/>
    <property type="project" value="InterPro"/>
</dbReference>
<evidence type="ECO:0000313" key="14">
    <source>
        <dbReference type="Proteomes" id="UP000255316"/>
    </source>
</evidence>
<keyword evidence="7 8" id="KW-0472">Membrane</keyword>
<comment type="subcellular location">
    <subcellularLocation>
        <location evidence="1">Cell membrane</location>
        <topology evidence="1">Multi-pass membrane protein</topology>
    </subcellularLocation>
</comment>
<keyword evidence="6 8" id="KW-1133">Transmembrane helix</keyword>
<evidence type="ECO:0000256" key="3">
    <source>
        <dbReference type="ARBA" id="ARBA00022692"/>
    </source>
</evidence>
<dbReference type="InterPro" id="IPR027417">
    <property type="entry name" value="P-loop_NTPase"/>
</dbReference>
<feature type="domain" description="ABC transporter" evidence="9">
    <location>
        <begin position="339"/>
        <end position="567"/>
    </location>
</feature>
<keyword evidence="5" id="KW-0067">ATP-binding</keyword>
<dbReference type="AlphaFoldDB" id="A0A378IPB4"/>
<dbReference type="SUPFAM" id="SSF52540">
    <property type="entry name" value="P-loop containing nucleoside triphosphate hydrolases"/>
    <property type="match status" value="1"/>
</dbReference>
<feature type="transmembrane region" description="Helical" evidence="8">
    <location>
        <begin position="277"/>
        <end position="295"/>
    </location>
</feature>
<dbReference type="GO" id="GO:0140359">
    <property type="term" value="F:ABC-type transporter activity"/>
    <property type="evidence" value="ECO:0007669"/>
    <property type="project" value="InterPro"/>
</dbReference>
<evidence type="ECO:0000313" key="12">
    <source>
        <dbReference type="EMBL" id="STX36311.1"/>
    </source>
</evidence>
<evidence type="ECO:0000256" key="1">
    <source>
        <dbReference type="ARBA" id="ARBA00004651"/>
    </source>
</evidence>
<dbReference type="EMBL" id="UGNX01000001">
    <property type="protein sequence ID" value="STX36311.1"/>
    <property type="molecule type" value="Genomic_DNA"/>
</dbReference>
<evidence type="ECO:0000256" key="8">
    <source>
        <dbReference type="SAM" id="Phobius"/>
    </source>
</evidence>
<feature type="transmembrane region" description="Helical" evidence="8">
    <location>
        <begin position="133"/>
        <end position="155"/>
    </location>
</feature>
<dbReference type="GO" id="GO:0016887">
    <property type="term" value="F:ATP hydrolysis activity"/>
    <property type="evidence" value="ECO:0007669"/>
    <property type="project" value="InterPro"/>
</dbReference>
<dbReference type="PROSITE" id="PS50929">
    <property type="entry name" value="ABC_TM1F"/>
    <property type="match status" value="1"/>
</dbReference>
<proteinExistence type="predicted"/>
<dbReference type="PANTHER" id="PTHR43553:SF11">
    <property type="entry name" value="ABC TRANSPORTER ATP-BINDING_PERMEASE PROTEIN YOJI"/>
    <property type="match status" value="1"/>
</dbReference>
<evidence type="ECO:0000256" key="7">
    <source>
        <dbReference type="ARBA" id="ARBA00023136"/>
    </source>
</evidence>
<dbReference type="GO" id="GO:0005524">
    <property type="term" value="F:ATP binding"/>
    <property type="evidence" value="ECO:0007669"/>
    <property type="project" value="UniProtKB-KW"/>
</dbReference>
<feature type="transmembrane region" description="Helical" evidence="8">
    <location>
        <begin position="161"/>
        <end position="179"/>
    </location>
</feature>
<keyword evidence="4" id="KW-0547">Nucleotide-binding</keyword>
<dbReference type="InterPro" id="IPR005898">
    <property type="entry name" value="Cyc_pep_transpt_SyrD/YojI"/>
</dbReference>
<dbReference type="InterPro" id="IPR003439">
    <property type="entry name" value="ABC_transporter-like_ATP-bd"/>
</dbReference>
<dbReference type="InterPro" id="IPR050095">
    <property type="entry name" value="ECF_ABC_transporter_ATP-bd"/>
</dbReference>
<dbReference type="RefSeq" id="WP_058464391.1">
    <property type="nucleotide sequence ID" value="NZ_CAAAHQ010000039.1"/>
</dbReference>
<dbReference type="Pfam" id="PF00005">
    <property type="entry name" value="ABC_tran"/>
    <property type="match status" value="1"/>
</dbReference>
<dbReference type="PANTHER" id="PTHR43553">
    <property type="entry name" value="HEAVY METAL TRANSPORTER"/>
    <property type="match status" value="1"/>
</dbReference>
<dbReference type="InterPro" id="IPR036640">
    <property type="entry name" value="ABC1_TM_sf"/>
</dbReference>
<feature type="transmembrane region" description="Helical" evidence="8">
    <location>
        <begin position="244"/>
        <end position="271"/>
    </location>
</feature>
<feature type="transmembrane region" description="Helical" evidence="8">
    <location>
        <begin position="58"/>
        <end position="85"/>
    </location>
</feature>
<dbReference type="OrthoDB" id="9760776at2"/>
<name>A0A378IPB4_9GAMM</name>
<keyword evidence="3 8" id="KW-0812">Transmembrane</keyword>
<dbReference type="Proteomes" id="UP000255316">
    <property type="component" value="Unassembled WGS sequence"/>
</dbReference>
<dbReference type="InterPro" id="IPR017871">
    <property type="entry name" value="ABC_transporter-like_CS"/>
</dbReference>
<gene>
    <name evidence="12" type="primary">yojI</name>
    <name evidence="11" type="ORF">Lcin_1181</name>
    <name evidence="12" type="ORF">NCTC12438_02943</name>
</gene>
<feature type="transmembrane region" description="Helical" evidence="8">
    <location>
        <begin position="27"/>
        <end position="52"/>
    </location>
</feature>
<dbReference type="Gene3D" id="1.20.1560.10">
    <property type="entry name" value="ABC transporter type 1, transmembrane domain"/>
    <property type="match status" value="1"/>
</dbReference>
<feature type="domain" description="ABC transmembrane type-1" evidence="10">
    <location>
        <begin position="28"/>
        <end position="303"/>
    </location>
</feature>
<accession>A0A378IPB4</accession>
<evidence type="ECO:0000259" key="10">
    <source>
        <dbReference type="PROSITE" id="PS50929"/>
    </source>
</evidence>
<dbReference type="InterPro" id="IPR003593">
    <property type="entry name" value="AAA+_ATPase"/>
</dbReference>
<dbReference type="PROSITE" id="PS00211">
    <property type="entry name" value="ABC_TRANSPORTER_1"/>
    <property type="match status" value="1"/>
</dbReference>
<dbReference type="Gene3D" id="3.40.50.300">
    <property type="entry name" value="P-loop containing nucleotide triphosphate hydrolases"/>
    <property type="match status" value="1"/>
</dbReference>
<dbReference type="SMART" id="SM00382">
    <property type="entry name" value="AAA"/>
    <property type="match status" value="1"/>
</dbReference>
<keyword evidence="2" id="KW-0813">Transport</keyword>
<evidence type="ECO:0000313" key="11">
    <source>
        <dbReference type="EMBL" id="KTC89266.1"/>
    </source>
</evidence>
<evidence type="ECO:0000256" key="6">
    <source>
        <dbReference type="ARBA" id="ARBA00022989"/>
    </source>
</evidence>
<evidence type="ECO:0000259" key="9">
    <source>
        <dbReference type="PROSITE" id="PS50893"/>
    </source>
</evidence>
<dbReference type="GO" id="GO:0043190">
    <property type="term" value="C:ATP-binding cassette (ABC) transporter complex"/>
    <property type="evidence" value="ECO:0007669"/>
    <property type="project" value="TreeGrafter"/>
</dbReference>
<dbReference type="EMBL" id="LNXX01000009">
    <property type="protein sequence ID" value="KTC89266.1"/>
    <property type="molecule type" value="Genomic_DNA"/>
</dbReference>
<evidence type="ECO:0000313" key="13">
    <source>
        <dbReference type="Proteomes" id="UP000054854"/>
    </source>
</evidence>
<reference evidence="12 14" key="2">
    <citation type="submission" date="2018-06" db="EMBL/GenBank/DDBJ databases">
        <authorList>
            <consortium name="Pathogen Informatics"/>
            <person name="Doyle S."/>
        </authorList>
    </citation>
    <scope>NUCLEOTIDE SEQUENCE [LARGE SCALE GENOMIC DNA]</scope>
    <source>
        <strain evidence="12 14">NCTC12438</strain>
    </source>
</reference>
<dbReference type="NCBIfam" id="TIGR01194">
    <property type="entry name" value="cyc_pep_trnsptr"/>
    <property type="match status" value="1"/>
</dbReference>
<dbReference type="PROSITE" id="PS50893">
    <property type="entry name" value="ABC_TRANSPORTER_2"/>
    <property type="match status" value="1"/>
</dbReference>
<evidence type="ECO:0000256" key="4">
    <source>
        <dbReference type="ARBA" id="ARBA00022741"/>
    </source>
</evidence>
<dbReference type="Proteomes" id="UP000054854">
    <property type="component" value="Unassembled WGS sequence"/>
</dbReference>